<reference evidence="1" key="1">
    <citation type="submission" date="2023-05" db="EMBL/GenBank/DDBJ databases">
        <title>Nepenthes gracilis genome sequencing.</title>
        <authorList>
            <person name="Fukushima K."/>
        </authorList>
    </citation>
    <scope>NUCLEOTIDE SEQUENCE</scope>
    <source>
        <strain evidence="1">SING2019-196</strain>
    </source>
</reference>
<sequence>MWDTTGELYGTSIEADGVKAGSGRAGTPTSVEDFIGDCAEDLLAVGDEAGVEAILNCHFVGASPPLANDG</sequence>
<organism evidence="1 2">
    <name type="scientific">Nepenthes gracilis</name>
    <name type="common">Slender pitcher plant</name>
    <dbReference type="NCBI Taxonomy" id="150966"/>
    <lineage>
        <taxon>Eukaryota</taxon>
        <taxon>Viridiplantae</taxon>
        <taxon>Streptophyta</taxon>
        <taxon>Embryophyta</taxon>
        <taxon>Tracheophyta</taxon>
        <taxon>Spermatophyta</taxon>
        <taxon>Magnoliopsida</taxon>
        <taxon>eudicotyledons</taxon>
        <taxon>Gunneridae</taxon>
        <taxon>Pentapetalae</taxon>
        <taxon>Caryophyllales</taxon>
        <taxon>Nepenthaceae</taxon>
        <taxon>Nepenthes</taxon>
    </lineage>
</organism>
<dbReference type="AlphaFoldDB" id="A0AAD3XK79"/>
<protein>
    <submittedName>
        <fullName evidence="1">Uncharacterized protein</fullName>
    </submittedName>
</protein>
<proteinExistence type="predicted"/>
<comment type="caution">
    <text evidence="1">The sequence shown here is derived from an EMBL/GenBank/DDBJ whole genome shotgun (WGS) entry which is preliminary data.</text>
</comment>
<keyword evidence="2" id="KW-1185">Reference proteome</keyword>
<dbReference type="Proteomes" id="UP001279734">
    <property type="component" value="Unassembled WGS sequence"/>
</dbReference>
<evidence type="ECO:0000313" key="1">
    <source>
        <dbReference type="EMBL" id="GMH07677.1"/>
    </source>
</evidence>
<dbReference type="EMBL" id="BSYO01000007">
    <property type="protein sequence ID" value="GMH07677.1"/>
    <property type="molecule type" value="Genomic_DNA"/>
</dbReference>
<name>A0AAD3XK79_NEPGR</name>
<accession>A0AAD3XK79</accession>
<evidence type="ECO:0000313" key="2">
    <source>
        <dbReference type="Proteomes" id="UP001279734"/>
    </source>
</evidence>
<gene>
    <name evidence="1" type="ORF">Nepgr_009517</name>
</gene>